<accession>A0AA38C8N3</accession>
<feature type="non-terminal residue" evidence="2">
    <location>
        <position position="82"/>
    </location>
</feature>
<protein>
    <submittedName>
        <fullName evidence="2">Uncharacterized protein</fullName>
    </submittedName>
</protein>
<feature type="region of interest" description="Disordered" evidence="1">
    <location>
        <begin position="56"/>
        <end position="82"/>
    </location>
</feature>
<dbReference type="EMBL" id="JAHRHJ020003470">
    <property type="protein sequence ID" value="KAH9291663.1"/>
    <property type="molecule type" value="Genomic_DNA"/>
</dbReference>
<dbReference type="AlphaFoldDB" id="A0AA38C8N3"/>
<dbReference type="Proteomes" id="UP000824469">
    <property type="component" value="Unassembled WGS sequence"/>
</dbReference>
<feature type="region of interest" description="Disordered" evidence="1">
    <location>
        <begin position="1"/>
        <end position="23"/>
    </location>
</feature>
<name>A0AA38C8N3_TAXCH</name>
<sequence>GGRRLEGVKGVGGGEGFKQRRGMVGGGDEEWVLREISEVYGRSNWYGGSGGVLREKREGFGGRRGRGVEGGRGMGVDGKDLG</sequence>
<feature type="non-terminal residue" evidence="2">
    <location>
        <position position="1"/>
    </location>
</feature>
<reference evidence="2 3" key="1">
    <citation type="journal article" date="2021" name="Nat. Plants">
        <title>The Taxus genome provides insights into paclitaxel biosynthesis.</title>
        <authorList>
            <person name="Xiong X."/>
            <person name="Gou J."/>
            <person name="Liao Q."/>
            <person name="Li Y."/>
            <person name="Zhou Q."/>
            <person name="Bi G."/>
            <person name="Li C."/>
            <person name="Du R."/>
            <person name="Wang X."/>
            <person name="Sun T."/>
            <person name="Guo L."/>
            <person name="Liang H."/>
            <person name="Lu P."/>
            <person name="Wu Y."/>
            <person name="Zhang Z."/>
            <person name="Ro D.K."/>
            <person name="Shang Y."/>
            <person name="Huang S."/>
            <person name="Yan J."/>
        </authorList>
    </citation>
    <scope>NUCLEOTIDE SEQUENCE [LARGE SCALE GENOMIC DNA]</scope>
    <source>
        <strain evidence="2">Ta-2019</strain>
    </source>
</reference>
<comment type="caution">
    <text evidence="2">The sequence shown here is derived from an EMBL/GenBank/DDBJ whole genome shotgun (WGS) entry which is preliminary data.</text>
</comment>
<keyword evidence="3" id="KW-1185">Reference proteome</keyword>
<evidence type="ECO:0000256" key="1">
    <source>
        <dbReference type="SAM" id="MobiDB-lite"/>
    </source>
</evidence>
<organism evidence="2 3">
    <name type="scientific">Taxus chinensis</name>
    <name type="common">Chinese yew</name>
    <name type="synonym">Taxus wallichiana var. chinensis</name>
    <dbReference type="NCBI Taxonomy" id="29808"/>
    <lineage>
        <taxon>Eukaryota</taxon>
        <taxon>Viridiplantae</taxon>
        <taxon>Streptophyta</taxon>
        <taxon>Embryophyta</taxon>
        <taxon>Tracheophyta</taxon>
        <taxon>Spermatophyta</taxon>
        <taxon>Pinopsida</taxon>
        <taxon>Pinidae</taxon>
        <taxon>Conifers II</taxon>
        <taxon>Cupressales</taxon>
        <taxon>Taxaceae</taxon>
        <taxon>Taxus</taxon>
    </lineage>
</organism>
<evidence type="ECO:0000313" key="3">
    <source>
        <dbReference type="Proteomes" id="UP000824469"/>
    </source>
</evidence>
<feature type="compositionally biased region" description="Basic and acidic residues" evidence="1">
    <location>
        <begin position="56"/>
        <end position="69"/>
    </location>
</feature>
<proteinExistence type="predicted"/>
<evidence type="ECO:0000313" key="2">
    <source>
        <dbReference type="EMBL" id="KAH9291663.1"/>
    </source>
</evidence>
<gene>
    <name evidence="2" type="ORF">KI387_043150</name>
</gene>